<dbReference type="Proteomes" id="UP001265746">
    <property type="component" value="Unassembled WGS sequence"/>
</dbReference>
<comment type="caution">
    <text evidence="1">The sequence shown here is derived from an EMBL/GenBank/DDBJ whole genome shotgun (WGS) entry which is preliminary data.</text>
</comment>
<name>A0AAD9SJ47_PHOAM</name>
<accession>A0AAD9SJ47</accession>
<reference evidence="1" key="1">
    <citation type="submission" date="2023-06" db="EMBL/GenBank/DDBJ databases">
        <authorList>
            <person name="Noh H."/>
        </authorList>
    </citation>
    <scope>NUCLEOTIDE SEQUENCE</scope>
    <source>
        <strain evidence="1">DUCC20226</strain>
    </source>
</reference>
<protein>
    <submittedName>
        <fullName evidence="1">Uncharacterized protein</fullName>
    </submittedName>
</protein>
<gene>
    <name evidence="1" type="ORF">N8I77_002903</name>
</gene>
<dbReference type="EMBL" id="JAUJFL010000002">
    <property type="protein sequence ID" value="KAK2609406.1"/>
    <property type="molecule type" value="Genomic_DNA"/>
</dbReference>
<proteinExistence type="predicted"/>
<organism evidence="1 2">
    <name type="scientific">Phomopsis amygdali</name>
    <name type="common">Fusicoccum amygdali</name>
    <dbReference type="NCBI Taxonomy" id="1214568"/>
    <lineage>
        <taxon>Eukaryota</taxon>
        <taxon>Fungi</taxon>
        <taxon>Dikarya</taxon>
        <taxon>Ascomycota</taxon>
        <taxon>Pezizomycotina</taxon>
        <taxon>Sordariomycetes</taxon>
        <taxon>Sordariomycetidae</taxon>
        <taxon>Diaporthales</taxon>
        <taxon>Diaporthaceae</taxon>
        <taxon>Diaporthe</taxon>
    </lineage>
</organism>
<evidence type="ECO:0000313" key="2">
    <source>
        <dbReference type="Proteomes" id="UP001265746"/>
    </source>
</evidence>
<evidence type="ECO:0000313" key="1">
    <source>
        <dbReference type="EMBL" id="KAK2609406.1"/>
    </source>
</evidence>
<dbReference type="AlphaFoldDB" id="A0AAD9SJ47"/>
<sequence>MDLPNGHDGPSDFLGCLREGNRFDGPFQISSNSDRATGQHGHGIIAKSWPNVVNNASMVSMDNNRCDKTSERSITIKRPRRQTRLTGLTLENRRRLAKDRIIQGGWKPDITEMAIEYVEAKTWNDKPSSVWGVTEFIRKAEELGELCSDTSKIRDFLDRHVHEFIAFYAWEKDFNVPKYLEVKAGQRRTDRALKYPWLRSFIREYQGQATDPDESLLRDYREQVDALPASAGTDQDTQVDLCENSDMSITYAPDTGVMDSSLNQGTGIPIIGTSVVVAKKDDDTKRQQIFDLTEGLEYQDHVKKVKIEATDDDFIDNGGHRHKADTSGARAEITNEDKVRDNGRRKLTVLFHGMKNNGEEETEHVQVYVPRNSKGVTIHFL</sequence>
<keyword evidence="2" id="KW-1185">Reference proteome</keyword>